<feature type="compositionally biased region" description="Basic and acidic residues" evidence="6">
    <location>
        <begin position="202"/>
        <end position="213"/>
    </location>
</feature>
<feature type="region of interest" description="Disordered" evidence="6">
    <location>
        <begin position="69"/>
        <end position="130"/>
    </location>
</feature>
<protein>
    <recommendedName>
        <fullName evidence="7">C3H1-type domain-containing protein</fullName>
    </recommendedName>
</protein>
<reference evidence="8" key="2">
    <citation type="submission" date="2025-08" db="UniProtKB">
        <authorList>
            <consortium name="Ensembl"/>
        </authorList>
    </citation>
    <scope>IDENTIFICATION</scope>
</reference>
<feature type="domain" description="C3H1-type" evidence="7">
    <location>
        <begin position="144"/>
        <end position="172"/>
    </location>
</feature>
<organism evidence="8 9">
    <name type="scientific">Myotis lucifugus</name>
    <name type="common">Little brown bat</name>
    <dbReference type="NCBI Taxonomy" id="59463"/>
    <lineage>
        <taxon>Eukaryota</taxon>
        <taxon>Metazoa</taxon>
        <taxon>Chordata</taxon>
        <taxon>Craniata</taxon>
        <taxon>Vertebrata</taxon>
        <taxon>Euteleostomi</taxon>
        <taxon>Mammalia</taxon>
        <taxon>Eutheria</taxon>
        <taxon>Laurasiatheria</taxon>
        <taxon>Chiroptera</taxon>
        <taxon>Yangochiroptera</taxon>
        <taxon>Vespertilionidae</taxon>
        <taxon>Myotis</taxon>
    </lineage>
</organism>
<keyword evidence="2" id="KW-0677">Repeat</keyword>
<dbReference type="Pfam" id="PF00642">
    <property type="entry name" value="zf-CCCH"/>
    <property type="match status" value="1"/>
</dbReference>
<dbReference type="STRING" id="59463.ENSMLUP00000016969"/>
<dbReference type="PRINTS" id="PR01848">
    <property type="entry name" value="U2AUXFACTOR"/>
</dbReference>
<dbReference type="GO" id="GO:0089701">
    <property type="term" value="C:U2AF complex"/>
    <property type="evidence" value="ECO:0007669"/>
    <property type="project" value="InterPro"/>
</dbReference>
<accession>G1PZT7</accession>
<evidence type="ECO:0000256" key="4">
    <source>
        <dbReference type="ARBA" id="ARBA00022833"/>
    </source>
</evidence>
<dbReference type="EMBL" id="AAPE02032293">
    <property type="status" value="NOT_ANNOTATED_CDS"/>
    <property type="molecule type" value="Genomic_DNA"/>
</dbReference>
<feature type="region of interest" description="Disordered" evidence="6">
    <location>
        <begin position="1"/>
        <end position="53"/>
    </location>
</feature>
<feature type="compositionally biased region" description="Acidic residues" evidence="6">
    <location>
        <begin position="30"/>
        <end position="50"/>
    </location>
</feature>
<feature type="compositionally biased region" description="Basic and acidic residues" evidence="6">
    <location>
        <begin position="69"/>
        <end position="127"/>
    </location>
</feature>
<reference evidence="8 9" key="1">
    <citation type="journal article" date="2011" name="Nature">
        <title>A high-resolution map of human evolutionary constraint using 29 mammals.</title>
        <authorList>
            <person name="Lindblad-Toh K."/>
            <person name="Garber M."/>
            <person name="Zuk O."/>
            <person name="Lin M.F."/>
            <person name="Parker B.J."/>
            <person name="Washietl S."/>
            <person name="Kheradpour P."/>
            <person name="Ernst J."/>
            <person name="Jordan G."/>
            <person name="Mauceli E."/>
            <person name="Ward L.D."/>
            <person name="Lowe C.B."/>
            <person name="Holloway A.K."/>
            <person name="Clamp M."/>
            <person name="Gnerre S."/>
            <person name="Alfoldi J."/>
            <person name="Beal K."/>
            <person name="Chang J."/>
            <person name="Clawson H."/>
            <person name="Cuff J."/>
            <person name="Di Palma F."/>
            <person name="Fitzgerald S."/>
            <person name="Flicek P."/>
            <person name="Guttman M."/>
            <person name="Hubisz M.J."/>
            <person name="Jaffe D.B."/>
            <person name="Jungreis I."/>
            <person name="Kent W.J."/>
            <person name="Kostka D."/>
            <person name="Lara M."/>
            <person name="Martins A.L."/>
            <person name="Massingham T."/>
            <person name="Moltke I."/>
            <person name="Raney B.J."/>
            <person name="Rasmussen M.D."/>
            <person name="Robinson J."/>
            <person name="Stark A."/>
            <person name="Vilella A.J."/>
            <person name="Wen J."/>
            <person name="Xie X."/>
            <person name="Zody M.C."/>
            <person name="Baldwin J."/>
            <person name="Bloom T."/>
            <person name="Chin C.W."/>
            <person name="Heiman D."/>
            <person name="Nicol R."/>
            <person name="Nusbaum C."/>
            <person name="Young S."/>
            <person name="Wilkinson J."/>
            <person name="Worley K.C."/>
            <person name="Kovar C.L."/>
            <person name="Muzny D.M."/>
            <person name="Gibbs R.A."/>
            <person name="Cree A."/>
            <person name="Dihn H.H."/>
            <person name="Fowler G."/>
            <person name="Jhangiani S."/>
            <person name="Joshi V."/>
            <person name="Lee S."/>
            <person name="Lewis L.R."/>
            <person name="Nazareth L.V."/>
            <person name="Okwuonu G."/>
            <person name="Santibanez J."/>
            <person name="Warren W.C."/>
            <person name="Mardis E.R."/>
            <person name="Weinstock G.M."/>
            <person name="Wilson R.K."/>
            <person name="Delehaunty K."/>
            <person name="Dooling D."/>
            <person name="Fronik C."/>
            <person name="Fulton L."/>
            <person name="Fulton B."/>
            <person name="Graves T."/>
            <person name="Minx P."/>
            <person name="Sodergren E."/>
            <person name="Birney E."/>
            <person name="Margulies E.H."/>
            <person name="Herrero J."/>
            <person name="Green E.D."/>
            <person name="Haussler D."/>
            <person name="Siepel A."/>
            <person name="Goldman N."/>
            <person name="Pollard K.S."/>
            <person name="Pedersen J.S."/>
            <person name="Lander E.S."/>
            <person name="Kellis M."/>
        </authorList>
    </citation>
    <scope>NUCLEOTIDE SEQUENCE [LARGE SCALE GENOMIC DNA]</scope>
</reference>
<keyword evidence="3 5" id="KW-0863">Zinc-finger</keyword>
<feature type="compositionally biased region" description="Basic residues" evidence="6">
    <location>
        <begin position="330"/>
        <end position="343"/>
    </location>
</feature>
<dbReference type="InterPro" id="IPR000571">
    <property type="entry name" value="Znf_CCCH"/>
</dbReference>
<evidence type="ECO:0000256" key="3">
    <source>
        <dbReference type="ARBA" id="ARBA00022771"/>
    </source>
</evidence>
<evidence type="ECO:0000313" key="9">
    <source>
        <dbReference type="Proteomes" id="UP000001074"/>
    </source>
</evidence>
<dbReference type="PROSITE" id="PS50103">
    <property type="entry name" value="ZF_C3H1"/>
    <property type="match status" value="1"/>
</dbReference>
<sequence>SPKQYRVALKKRREEEKRRGYGWRGGWREGEEEEEEEEQQQQQEEEEQEEERLLEIERQQLQEEWMLREQKTQEECRTKKAKEEAARSRQEEQESKLEEEWEEPQEKLGREEAAQKRLKRVESERENSSSLQILEPATDLRMMGEERVNCPIYSKTGACRFGDGCSQKHNLPVSSPTLPVRGVFRTFGMEQRPGSARGPHASPERSEEEAHPDVLPKVKNAGKVIQFPSCNMEPHLKANVYVQYLWEECRAALSLSKSGWSAGRQLCEFCPVTRWEMAMCGLRNTAMPKGKHCNFLHAFGYPNNEFGEAIRDLSPDGYGSSFGKSSERRRTGHHHQHHGRPRGKPGLALFCKRNGEAERKRRSRHGGRKSHRHTAKSRERHSSRSRERKRDHSRGRGSGSWSWSRSLSPSGSRSPRGRRSGSRDRTIHTPQSK</sequence>
<dbReference type="Proteomes" id="UP000001074">
    <property type="component" value="Unassembled WGS sequence"/>
</dbReference>
<feature type="region of interest" description="Disordered" evidence="6">
    <location>
        <begin position="190"/>
        <end position="213"/>
    </location>
</feature>
<evidence type="ECO:0000313" key="8">
    <source>
        <dbReference type="Ensembl" id="ENSMLUP00000016969.1"/>
    </source>
</evidence>
<dbReference type="eggNOG" id="KOG2202">
    <property type="taxonomic scope" value="Eukaryota"/>
</dbReference>
<name>G1PZT7_MYOLU</name>
<dbReference type="InterPro" id="IPR009145">
    <property type="entry name" value="U2AF_small"/>
</dbReference>
<dbReference type="Ensembl" id="ENSMLUT00000002204.2">
    <property type="protein sequence ID" value="ENSMLUP00000016969.1"/>
    <property type="gene ID" value="ENSMLUG00000002201.2"/>
</dbReference>
<dbReference type="HOGENOM" id="CLU_029117_1_0_1"/>
<feature type="compositionally biased region" description="Low complexity" evidence="6">
    <location>
        <begin position="399"/>
        <end position="414"/>
    </location>
</feature>
<reference evidence="8" key="3">
    <citation type="submission" date="2025-09" db="UniProtKB">
        <authorList>
            <consortium name="Ensembl"/>
        </authorList>
    </citation>
    <scope>IDENTIFICATION</scope>
</reference>
<dbReference type="GO" id="GO:0000398">
    <property type="term" value="P:mRNA splicing, via spliceosome"/>
    <property type="evidence" value="ECO:0007669"/>
    <property type="project" value="InterPro"/>
</dbReference>
<feature type="region of interest" description="Disordered" evidence="6">
    <location>
        <begin position="317"/>
        <end position="433"/>
    </location>
</feature>
<keyword evidence="1 5" id="KW-0479">Metal-binding</keyword>
<dbReference type="PANTHER" id="PTHR12620">
    <property type="entry name" value="U2 SNRNP AUXILIARY FACTOR, SMALL SUBUNIT"/>
    <property type="match status" value="1"/>
</dbReference>
<evidence type="ECO:0000256" key="6">
    <source>
        <dbReference type="SAM" id="MobiDB-lite"/>
    </source>
</evidence>
<proteinExistence type="predicted"/>
<keyword evidence="4 5" id="KW-0862">Zinc</keyword>
<dbReference type="AlphaFoldDB" id="G1PZT7"/>
<dbReference type="EMBL" id="AAPE02032294">
    <property type="status" value="NOT_ANNOTATED_CDS"/>
    <property type="molecule type" value="Genomic_DNA"/>
</dbReference>
<dbReference type="GO" id="GO:0003723">
    <property type="term" value="F:RNA binding"/>
    <property type="evidence" value="ECO:0007669"/>
    <property type="project" value="InterPro"/>
</dbReference>
<evidence type="ECO:0000256" key="2">
    <source>
        <dbReference type="ARBA" id="ARBA00022737"/>
    </source>
</evidence>
<dbReference type="GO" id="GO:0008270">
    <property type="term" value="F:zinc ion binding"/>
    <property type="evidence" value="ECO:0007669"/>
    <property type="project" value="UniProtKB-KW"/>
</dbReference>
<evidence type="ECO:0000259" key="7">
    <source>
        <dbReference type="PROSITE" id="PS50103"/>
    </source>
</evidence>
<evidence type="ECO:0000256" key="5">
    <source>
        <dbReference type="PROSITE-ProRule" id="PRU00723"/>
    </source>
</evidence>
<feature type="compositionally biased region" description="Basic residues" evidence="6">
    <location>
        <begin position="360"/>
        <end position="375"/>
    </location>
</feature>
<keyword evidence="9" id="KW-1185">Reference proteome</keyword>
<feature type="compositionally biased region" description="Basic and acidic residues" evidence="6">
    <location>
        <begin position="376"/>
        <end position="390"/>
    </location>
</feature>
<dbReference type="GeneTree" id="ENSGT00950000183152"/>
<feature type="zinc finger region" description="C3H1-type" evidence="5">
    <location>
        <begin position="144"/>
        <end position="172"/>
    </location>
</feature>
<dbReference type="InParanoid" id="G1PZT7"/>
<evidence type="ECO:0000256" key="1">
    <source>
        <dbReference type="ARBA" id="ARBA00022723"/>
    </source>
</evidence>